<gene>
    <name evidence="2" type="ORF">ACEG43_21135</name>
</gene>
<dbReference type="EMBL" id="JBGOSP010000010">
    <property type="protein sequence ID" value="MFA3838647.1"/>
    <property type="molecule type" value="Genomic_DNA"/>
</dbReference>
<keyword evidence="3" id="KW-1185">Reference proteome</keyword>
<evidence type="ECO:0000313" key="3">
    <source>
        <dbReference type="Proteomes" id="UP001571476"/>
    </source>
</evidence>
<proteinExistence type="predicted"/>
<name>A0ABV4SJL1_9ACTN</name>
<reference evidence="2 3" key="1">
    <citation type="submission" date="2024-08" db="EMBL/GenBank/DDBJ databases">
        <title>Genome sequence of Streptomyces aureus CACIA-1.46HGO.</title>
        <authorList>
            <person name="Evangelista-Martinez Z."/>
        </authorList>
    </citation>
    <scope>NUCLEOTIDE SEQUENCE [LARGE SCALE GENOMIC DNA]</scope>
    <source>
        <strain evidence="2 3">CACIA-1.46HGO</strain>
    </source>
</reference>
<evidence type="ECO:0008006" key="4">
    <source>
        <dbReference type="Google" id="ProtNLM"/>
    </source>
</evidence>
<dbReference type="Proteomes" id="UP001571476">
    <property type="component" value="Unassembled WGS sequence"/>
</dbReference>
<dbReference type="RefSeq" id="WP_372563737.1">
    <property type="nucleotide sequence ID" value="NZ_JBGOSP010000010.1"/>
</dbReference>
<comment type="caution">
    <text evidence="2">The sequence shown here is derived from an EMBL/GenBank/DDBJ whole genome shotgun (WGS) entry which is preliminary data.</text>
</comment>
<feature type="compositionally biased region" description="Basic and acidic residues" evidence="1">
    <location>
        <begin position="203"/>
        <end position="214"/>
    </location>
</feature>
<accession>A0ABV4SJL1</accession>
<evidence type="ECO:0000256" key="1">
    <source>
        <dbReference type="SAM" id="MobiDB-lite"/>
    </source>
</evidence>
<evidence type="ECO:0000313" key="2">
    <source>
        <dbReference type="EMBL" id="MFA3838647.1"/>
    </source>
</evidence>
<feature type="region of interest" description="Disordered" evidence="1">
    <location>
        <begin position="192"/>
        <end position="214"/>
    </location>
</feature>
<sequence>MPPTAAGSLIGPLRESDISAIRTTTLSAAGCAALLLATTSACGTVENLTAGQKIDKAADRLGEQKSLSFELGLDAKPDALMELAGGQGDEAMPPTIAKTFAGAHVTFSVRSKKPLSESGEKDFVGMGMKVSVPGGTLAEYRLAGDFVYFRLDMQKTSELMGFPVPSPKDLPKGEEGLAKALEGEWVKVDLSDVRKNTSGKGSNDSKDSGGLDEKTQRKVLKALRGAIADDVTLRSAGTEDGTERIVAKASFRELLTDLFDKLGPLKDELPPGAGFPTAKDLKDAPAKKVAVDFSITNGALSKISFDLAALADGKKGAKVPLVLKFGKAGDISAPSGATEVPLGELAGGNPFMSGAAMGGF</sequence>
<organism evidence="2 3">
    <name type="scientific">Streptomyces aureus</name>
    <dbReference type="NCBI Taxonomy" id="193461"/>
    <lineage>
        <taxon>Bacteria</taxon>
        <taxon>Bacillati</taxon>
        <taxon>Actinomycetota</taxon>
        <taxon>Actinomycetes</taxon>
        <taxon>Kitasatosporales</taxon>
        <taxon>Streptomycetaceae</taxon>
        <taxon>Streptomyces</taxon>
    </lineage>
</organism>
<protein>
    <recommendedName>
        <fullName evidence="4">Lipoprotein</fullName>
    </recommendedName>
</protein>